<protein>
    <submittedName>
        <fullName evidence="1">Psaf1</fullName>
    </submittedName>
</protein>
<accession>A0AC62AEK8</accession>
<organism evidence="1">
    <name type="scientific">Dunaliella tertiolecta</name>
    <name type="common">Green alga</name>
    <dbReference type="NCBI Taxonomy" id="3047"/>
    <lineage>
        <taxon>Eukaryota</taxon>
        <taxon>Viridiplantae</taxon>
        <taxon>Chlorophyta</taxon>
        <taxon>core chlorophytes</taxon>
        <taxon>Chlorophyceae</taxon>
        <taxon>CS clade</taxon>
        <taxon>Chlamydomonadales</taxon>
        <taxon>Dunaliellaceae</taxon>
        <taxon>Dunaliella</taxon>
    </lineage>
</organism>
<reference evidence="1" key="1">
    <citation type="journal article" date="2025" name="Proc. Natl. Acad. Sci. U.S.A.">
        <title>A distinct LHCI arrangement is recruited to photosystem I in Fe-starved green algae.</title>
        <authorList>
            <person name="Liu H.W."/>
            <person name="Khera R."/>
            <person name="Grob P."/>
            <person name="Gallaher S.D."/>
            <person name="Purvine S.O."/>
            <person name="Nicora C.D."/>
            <person name="Lipton M.S."/>
            <person name="Niyogi K.K."/>
            <person name="Nogales E."/>
            <person name="Iwai M."/>
            <person name="Merchant S.S."/>
        </authorList>
    </citation>
    <scope>STRUCTURE BY ELECTRON MICROSCOPY (2.80 ANGSTROMS)</scope>
</reference>
<keyword evidence="1" id="KW-0002">3D-structure</keyword>
<evidence type="ECO:0000313" key="1">
    <source>
        <dbReference type="PDB" id="9MGZ"/>
    </source>
</evidence>
<proteinExistence type="evidence at protein level"/>
<name>A0AC62AEK8_DUNTE</name>
<dbReference type="PDB" id="9MGZ">
    <property type="method" value="EM"/>
    <property type="resolution" value="2.80 A"/>
    <property type="chains" value="F=1-227"/>
</dbReference>
<sequence>MASLAQMNLRSAPLARAPAARPVARRSAIVAKAQEQNMGAVACATALALTMGLTADVQPASADVAGLTPCSESKAYNKLERKELKTLEKRLKKYEPGSAPYLALQATKERTQNRFKNYAKAGLLCGNDGLPHLISDPGLALRFNHAGEVFIPTFGFLYVAGYIGHVGRQYIIKSKEDAKPTDKEIILDVPLALQLAFQGWAWPLAAIQELRNGSLLEKDENITVSPR</sequence>